<organism evidence="1 2">
    <name type="scientific">Pleurodeles waltl</name>
    <name type="common">Iberian ribbed newt</name>
    <dbReference type="NCBI Taxonomy" id="8319"/>
    <lineage>
        <taxon>Eukaryota</taxon>
        <taxon>Metazoa</taxon>
        <taxon>Chordata</taxon>
        <taxon>Craniata</taxon>
        <taxon>Vertebrata</taxon>
        <taxon>Euteleostomi</taxon>
        <taxon>Amphibia</taxon>
        <taxon>Batrachia</taxon>
        <taxon>Caudata</taxon>
        <taxon>Salamandroidea</taxon>
        <taxon>Salamandridae</taxon>
        <taxon>Pleurodelinae</taxon>
        <taxon>Pleurodeles</taxon>
    </lineage>
</organism>
<protein>
    <submittedName>
        <fullName evidence="1">Uncharacterized protein</fullName>
    </submittedName>
</protein>
<dbReference type="AlphaFoldDB" id="A0AAV7LDJ3"/>
<proteinExistence type="predicted"/>
<sequence length="167" mass="17398">MLMTGEARGALGQSWEALDTAIGGCGDLAAFKQTRRRNLACLGGPAGRCAGDGGLGSPEYGCCRRRRACRARGGQDCGCTLARLCVFTRSLFLGRPGLPVHLAAVTWVAPRAVWSLGFGAPADWTLTEERGAAARLPPHNHRSPPSRPHLGDCCRACAGAVVEGNGA</sequence>
<gene>
    <name evidence="1" type="ORF">NDU88_001571</name>
</gene>
<accession>A0AAV7LDJ3</accession>
<dbReference type="EMBL" id="JANPWB010000015">
    <property type="protein sequence ID" value="KAJ1088414.1"/>
    <property type="molecule type" value="Genomic_DNA"/>
</dbReference>
<keyword evidence="2" id="KW-1185">Reference proteome</keyword>
<name>A0AAV7LDJ3_PLEWA</name>
<reference evidence="1" key="1">
    <citation type="journal article" date="2022" name="bioRxiv">
        <title>Sequencing and chromosome-scale assembly of the giantPleurodeles waltlgenome.</title>
        <authorList>
            <person name="Brown T."/>
            <person name="Elewa A."/>
            <person name="Iarovenko S."/>
            <person name="Subramanian E."/>
            <person name="Araus A.J."/>
            <person name="Petzold A."/>
            <person name="Susuki M."/>
            <person name="Suzuki K.-i.T."/>
            <person name="Hayashi T."/>
            <person name="Toyoda A."/>
            <person name="Oliveira C."/>
            <person name="Osipova E."/>
            <person name="Leigh N.D."/>
            <person name="Simon A."/>
            <person name="Yun M.H."/>
        </authorList>
    </citation>
    <scope>NUCLEOTIDE SEQUENCE</scope>
    <source>
        <strain evidence="1">20211129_DDA</strain>
        <tissue evidence="1">Liver</tissue>
    </source>
</reference>
<dbReference type="Proteomes" id="UP001066276">
    <property type="component" value="Chromosome 11"/>
</dbReference>
<evidence type="ECO:0000313" key="2">
    <source>
        <dbReference type="Proteomes" id="UP001066276"/>
    </source>
</evidence>
<evidence type="ECO:0000313" key="1">
    <source>
        <dbReference type="EMBL" id="KAJ1088414.1"/>
    </source>
</evidence>
<comment type="caution">
    <text evidence="1">The sequence shown here is derived from an EMBL/GenBank/DDBJ whole genome shotgun (WGS) entry which is preliminary data.</text>
</comment>